<organism evidence="1 2">
    <name type="scientific">Staurois parvus</name>
    <dbReference type="NCBI Taxonomy" id="386267"/>
    <lineage>
        <taxon>Eukaryota</taxon>
        <taxon>Metazoa</taxon>
        <taxon>Chordata</taxon>
        <taxon>Craniata</taxon>
        <taxon>Vertebrata</taxon>
        <taxon>Euteleostomi</taxon>
        <taxon>Amphibia</taxon>
        <taxon>Batrachia</taxon>
        <taxon>Anura</taxon>
        <taxon>Neobatrachia</taxon>
        <taxon>Ranoidea</taxon>
        <taxon>Ranidae</taxon>
        <taxon>Staurois</taxon>
    </lineage>
</organism>
<keyword evidence="2" id="KW-1185">Reference proteome</keyword>
<feature type="non-terminal residue" evidence="1">
    <location>
        <position position="1"/>
    </location>
</feature>
<dbReference type="Proteomes" id="UP001162483">
    <property type="component" value="Unassembled WGS sequence"/>
</dbReference>
<reference evidence="1" key="1">
    <citation type="submission" date="2023-05" db="EMBL/GenBank/DDBJ databases">
        <authorList>
            <person name="Stuckert A."/>
        </authorList>
    </citation>
    <scope>NUCLEOTIDE SEQUENCE</scope>
</reference>
<sequence>RLLPFSLAVLHRCSGSSPSALRSLACVAAPPLQSCAGVAAPPLQSCAGVGAPPLSGRC</sequence>
<feature type="non-terminal residue" evidence="1">
    <location>
        <position position="58"/>
    </location>
</feature>
<gene>
    <name evidence="1" type="ORF">SPARVUS_LOCUS1712047</name>
</gene>
<dbReference type="EMBL" id="CATNWA010001425">
    <property type="protein sequence ID" value="CAI9540210.1"/>
    <property type="molecule type" value="Genomic_DNA"/>
</dbReference>
<name>A0ABN9AYG0_9NEOB</name>
<evidence type="ECO:0000313" key="2">
    <source>
        <dbReference type="Proteomes" id="UP001162483"/>
    </source>
</evidence>
<comment type="caution">
    <text evidence="1">The sequence shown here is derived from an EMBL/GenBank/DDBJ whole genome shotgun (WGS) entry which is preliminary data.</text>
</comment>
<protein>
    <submittedName>
        <fullName evidence="1">Uncharacterized protein</fullName>
    </submittedName>
</protein>
<accession>A0ABN9AYG0</accession>
<evidence type="ECO:0000313" key="1">
    <source>
        <dbReference type="EMBL" id="CAI9540210.1"/>
    </source>
</evidence>
<proteinExistence type="predicted"/>